<dbReference type="AlphaFoldDB" id="A0A0P1IMC6"/>
<feature type="active site" description="Charge relay system" evidence="2">
    <location>
        <position position="146"/>
    </location>
</feature>
<dbReference type="Gene3D" id="3.40.50.1820">
    <property type="entry name" value="alpha/beta hydrolase"/>
    <property type="match status" value="1"/>
</dbReference>
<dbReference type="PANTHER" id="PTHR10794:SF63">
    <property type="entry name" value="ALPHA_BETA HYDROLASE 1, ISOFORM A"/>
    <property type="match status" value="1"/>
</dbReference>
<reference evidence="5" key="1">
    <citation type="submission" date="2015-09" db="EMBL/GenBank/DDBJ databases">
        <authorList>
            <person name="Rodrigo-Torres Lidia"/>
            <person name="Arahal R.David."/>
        </authorList>
    </citation>
    <scope>NUCLEOTIDE SEQUENCE [LARGE SCALE GENOMIC DNA]</scope>
    <source>
        <strain evidence="5">CECT 7735</strain>
    </source>
</reference>
<proteinExistence type="inferred from homology"/>
<dbReference type="GO" id="GO:0034338">
    <property type="term" value="F:short-chain carboxylesterase activity"/>
    <property type="evidence" value="ECO:0007669"/>
    <property type="project" value="TreeGrafter"/>
</dbReference>
<dbReference type="STRING" id="1715693.PH7735_03619"/>
<dbReference type="PANTHER" id="PTHR10794">
    <property type="entry name" value="ABHYDROLASE DOMAIN-CONTAINING PROTEIN"/>
    <property type="match status" value="1"/>
</dbReference>
<evidence type="ECO:0000259" key="3">
    <source>
        <dbReference type="Pfam" id="PF12697"/>
    </source>
</evidence>
<keyword evidence="5" id="KW-1185">Reference proteome</keyword>
<dbReference type="InterPro" id="IPR050960">
    <property type="entry name" value="AB_hydrolase_4_sf"/>
</dbReference>
<dbReference type="InterPro" id="IPR029058">
    <property type="entry name" value="AB_hydrolase_fold"/>
</dbReference>
<sequence>MYQHPEPDYLPPRFLRPAFVQTVLAGLPLRKRGTSAMEEVAQPLMLDCGDGIRTTAMLSENPQGRGTVLVVHGWLGHVDSTYVVSSSRFLFEQGFSVMRINLLDHGDTLHLNEGFFHAAHFVEVFNAIAHAARLAPHGPVSLMGFSLGGNFALRVARHLKDHPISELSRIFAISPVINPGVVGKKIDADPLIRRYFRRKLHRTFRTKEAAFPDLYDVAPMVAQPTITGATEVFMQHYSEYPDAATYFADYAVGLGDLVGCPVPVTAIGSVDDPIVPGEELGTLVKDQNLEIIMTNHGGHNGFFQTLMGPTYYDDLVLRRLTV</sequence>
<dbReference type="Pfam" id="PF12697">
    <property type="entry name" value="Abhydrolase_6"/>
    <property type="match status" value="1"/>
</dbReference>
<dbReference type="PIRSF" id="PIRSF005211">
    <property type="entry name" value="Ab_hydro_YheT"/>
    <property type="match status" value="1"/>
</dbReference>
<dbReference type="InterPro" id="IPR000073">
    <property type="entry name" value="AB_hydrolase_1"/>
</dbReference>
<dbReference type="GO" id="GO:0047372">
    <property type="term" value="F:monoacylglycerol lipase activity"/>
    <property type="evidence" value="ECO:0007669"/>
    <property type="project" value="TreeGrafter"/>
</dbReference>
<feature type="active site" description="Charge relay system" evidence="2">
    <location>
        <position position="299"/>
    </location>
</feature>
<dbReference type="GeneID" id="83882595"/>
<feature type="active site" description="Charge relay system" evidence="2">
    <location>
        <position position="272"/>
    </location>
</feature>
<comment type="similarity">
    <text evidence="1">Belongs to the AB hydrolase superfamily. AB hydrolase 4 family.</text>
</comment>
<dbReference type="Proteomes" id="UP000051870">
    <property type="component" value="Unassembled WGS sequence"/>
</dbReference>
<dbReference type="SUPFAM" id="SSF53474">
    <property type="entry name" value="alpha/beta-Hydrolases"/>
    <property type="match status" value="1"/>
</dbReference>
<evidence type="ECO:0000313" key="4">
    <source>
        <dbReference type="EMBL" id="CUK11812.1"/>
    </source>
</evidence>
<accession>A0A0P1IMC6</accession>
<organism evidence="4 5">
    <name type="scientific">Shimia thalassica</name>
    <dbReference type="NCBI Taxonomy" id="1715693"/>
    <lineage>
        <taxon>Bacteria</taxon>
        <taxon>Pseudomonadati</taxon>
        <taxon>Pseudomonadota</taxon>
        <taxon>Alphaproteobacteria</taxon>
        <taxon>Rhodobacterales</taxon>
        <taxon>Roseobacteraceae</taxon>
    </lineage>
</organism>
<feature type="domain" description="AB hydrolase-1" evidence="3">
    <location>
        <begin position="68"/>
        <end position="302"/>
    </location>
</feature>
<evidence type="ECO:0000313" key="5">
    <source>
        <dbReference type="Proteomes" id="UP000051870"/>
    </source>
</evidence>
<dbReference type="InterPro" id="IPR012020">
    <property type="entry name" value="ABHD4"/>
</dbReference>
<dbReference type="RefSeq" id="WP_058312783.1">
    <property type="nucleotide sequence ID" value="NZ_CYTW01000005.1"/>
</dbReference>
<name>A0A0P1IMC6_9RHOB</name>
<evidence type="ECO:0000256" key="2">
    <source>
        <dbReference type="PIRSR" id="PIRSR005211-1"/>
    </source>
</evidence>
<gene>
    <name evidence="4" type="ORF">PH7735_03619</name>
</gene>
<protein>
    <submittedName>
        <fullName evidence="4">Putative hydrolase</fullName>
    </submittedName>
</protein>
<evidence type="ECO:0000256" key="1">
    <source>
        <dbReference type="ARBA" id="ARBA00010884"/>
    </source>
</evidence>
<dbReference type="EMBL" id="CYTW01000005">
    <property type="protein sequence ID" value="CUK11812.1"/>
    <property type="molecule type" value="Genomic_DNA"/>
</dbReference>
<keyword evidence="4" id="KW-0378">Hydrolase</keyword>